<name>A0A955I1N9_9BACT</name>
<dbReference type="InterPro" id="IPR027417">
    <property type="entry name" value="P-loop_NTPase"/>
</dbReference>
<dbReference type="GO" id="GO:0006261">
    <property type="term" value="P:DNA-templated DNA replication"/>
    <property type="evidence" value="ECO:0007669"/>
    <property type="project" value="TreeGrafter"/>
</dbReference>
<reference evidence="1" key="1">
    <citation type="submission" date="2020-04" db="EMBL/GenBank/DDBJ databases">
        <authorList>
            <person name="Zhang T."/>
        </authorList>
    </citation>
    <scope>NUCLEOTIDE SEQUENCE</scope>
    <source>
        <strain evidence="1">HKST-UBA17</strain>
    </source>
</reference>
<evidence type="ECO:0000313" key="1">
    <source>
        <dbReference type="EMBL" id="MCA9377010.1"/>
    </source>
</evidence>
<dbReference type="PANTHER" id="PTHR11669">
    <property type="entry name" value="REPLICATION FACTOR C / DNA POLYMERASE III GAMMA-TAU SUBUNIT"/>
    <property type="match status" value="1"/>
</dbReference>
<dbReference type="SUPFAM" id="SSF52540">
    <property type="entry name" value="P-loop containing nucleoside triphosphate hydrolases"/>
    <property type="match status" value="1"/>
</dbReference>
<dbReference type="Pfam" id="PF13177">
    <property type="entry name" value="DNA_pol3_delta2"/>
    <property type="match status" value="1"/>
</dbReference>
<dbReference type="PANTHER" id="PTHR11669:SF0">
    <property type="entry name" value="PROTEIN STICHEL-LIKE 2"/>
    <property type="match status" value="1"/>
</dbReference>
<reference evidence="1" key="2">
    <citation type="journal article" date="2021" name="Microbiome">
        <title>Successional dynamics and alternative stable states in a saline activated sludge microbial community over 9 years.</title>
        <authorList>
            <person name="Wang Y."/>
            <person name="Ye J."/>
            <person name="Ju F."/>
            <person name="Liu L."/>
            <person name="Boyd J.A."/>
            <person name="Deng Y."/>
            <person name="Parks D.H."/>
            <person name="Jiang X."/>
            <person name="Yin X."/>
            <person name="Woodcroft B.J."/>
            <person name="Tyson G.W."/>
            <person name="Hugenholtz P."/>
            <person name="Polz M.F."/>
            <person name="Zhang T."/>
        </authorList>
    </citation>
    <scope>NUCLEOTIDE SEQUENCE</scope>
    <source>
        <strain evidence="1">HKST-UBA17</strain>
    </source>
</reference>
<sequence>MSRQYNSISDLLSDPDIHYIDHPQHVSIKLDEVKALLKEIVYKPFSGNQQLAVIFHAHMLTVEAQNALLKSLEEQTDATSFLLLVNNENSVLPTIVSRSNKVYVMDDPDKEDILEDLPISPLLDLSLIDQFNEIEKLVESDKEEKGVIKTALSSLLQQLRVELQESIAHGPEEMKIVNDQIKTVIVASERYDANVNKKLLLENMCLQLHRIRDRKG</sequence>
<gene>
    <name evidence="1" type="ORF">KC685_03765</name>
</gene>
<comment type="caution">
    <text evidence="1">The sequence shown here is derived from an EMBL/GenBank/DDBJ whole genome shotgun (WGS) entry which is preliminary data.</text>
</comment>
<dbReference type="EMBL" id="JAGQLN010000014">
    <property type="protein sequence ID" value="MCA9377010.1"/>
    <property type="molecule type" value="Genomic_DNA"/>
</dbReference>
<evidence type="ECO:0008006" key="3">
    <source>
        <dbReference type="Google" id="ProtNLM"/>
    </source>
</evidence>
<proteinExistence type="predicted"/>
<organism evidence="1 2">
    <name type="scientific">Candidatus Dojkabacteria bacterium</name>
    <dbReference type="NCBI Taxonomy" id="2099670"/>
    <lineage>
        <taxon>Bacteria</taxon>
        <taxon>Candidatus Dojkabacteria</taxon>
    </lineage>
</organism>
<dbReference type="Gene3D" id="3.40.50.300">
    <property type="entry name" value="P-loop containing nucleotide triphosphate hydrolases"/>
    <property type="match status" value="1"/>
</dbReference>
<dbReference type="Proteomes" id="UP000741282">
    <property type="component" value="Unassembled WGS sequence"/>
</dbReference>
<accession>A0A955I1N9</accession>
<dbReference type="InterPro" id="IPR050238">
    <property type="entry name" value="DNA_Rep/Repair_Clamp_Loader"/>
</dbReference>
<dbReference type="AlphaFoldDB" id="A0A955I1N9"/>
<protein>
    <recommendedName>
        <fullName evidence="3">DNA polymerase III subunit delta</fullName>
    </recommendedName>
</protein>
<evidence type="ECO:0000313" key="2">
    <source>
        <dbReference type="Proteomes" id="UP000741282"/>
    </source>
</evidence>